<proteinExistence type="predicted"/>
<keyword evidence="4" id="KW-1185">Reference proteome</keyword>
<organism evidence="3 4">
    <name type="scientific">Bifidobacterium cebidarum</name>
    <dbReference type="NCBI Taxonomy" id="2650773"/>
    <lineage>
        <taxon>Bacteria</taxon>
        <taxon>Bacillati</taxon>
        <taxon>Actinomycetota</taxon>
        <taxon>Actinomycetes</taxon>
        <taxon>Bifidobacteriales</taxon>
        <taxon>Bifidobacteriaceae</taxon>
        <taxon>Bifidobacterium</taxon>
    </lineage>
</organism>
<evidence type="ECO:0000259" key="2">
    <source>
        <dbReference type="Pfam" id="PF02498"/>
    </source>
</evidence>
<protein>
    <submittedName>
        <fullName evidence="3">Damage-inducible protein D</fullName>
    </submittedName>
</protein>
<evidence type="ECO:0000313" key="3">
    <source>
        <dbReference type="EMBL" id="KAB7786787.1"/>
    </source>
</evidence>
<dbReference type="RefSeq" id="WP_152210229.1">
    <property type="nucleotide sequence ID" value="NZ_WBVS01000010.1"/>
</dbReference>
<dbReference type="Proteomes" id="UP000468413">
    <property type="component" value="Unassembled WGS sequence"/>
</dbReference>
<reference evidence="3 4" key="1">
    <citation type="submission" date="2019-09" db="EMBL/GenBank/DDBJ databases">
        <title>Characterization of the phylogenetic diversity of two novel species belonging to the genus Bifidobacterium: Bifidobacterium cebidarum sp. nov. and Bifidobacterium leontopitheci sp. nov.</title>
        <authorList>
            <person name="Lugli G.A."/>
            <person name="Duranti S."/>
            <person name="Milani C."/>
            <person name="Turroni F."/>
            <person name="Ventura M."/>
        </authorList>
    </citation>
    <scope>NUCLEOTIDE SEQUENCE [LARGE SCALE GENOMIC DNA]</scope>
    <source>
        <strain evidence="3 4">LMG 31469</strain>
    </source>
</reference>
<sequence length="280" mass="31652">MDRTTIERYASELDSHSQKAGDTEYWYARDIMPYLGYQQWKNFIKVVDKARLACRNSDVPVEAHFRDTSREVPLAKGAIRSIADVKLTRYACYLIAQNGDPKKEEVALLQSYFAVQTRKTEIIEQRMGEISRLAGREALATAEKKLSQNLYERGVDDAGFARIRSKGDTALFGTTTRAMKEKLGQKPNKPLADVLHPVNVAAKQLATEMTNLGVETKDLHGESPITEEHIGNNSRVRGMLIESSIIPEELPAAEDIKKVQRRARTDERRIERRGFADNNS</sequence>
<evidence type="ECO:0000256" key="1">
    <source>
        <dbReference type="SAM" id="MobiDB-lite"/>
    </source>
</evidence>
<dbReference type="NCBIfam" id="NF008573">
    <property type="entry name" value="PRK11525.1"/>
    <property type="match status" value="1"/>
</dbReference>
<feature type="region of interest" description="Disordered" evidence="1">
    <location>
        <begin position="260"/>
        <end position="280"/>
    </location>
</feature>
<gene>
    <name evidence="3" type="ORF">F7D08_1664</name>
</gene>
<name>A0A6I1G7Q7_9BIFI</name>
<dbReference type="EMBL" id="WBVS01000010">
    <property type="protein sequence ID" value="KAB7786787.1"/>
    <property type="molecule type" value="Genomic_DNA"/>
</dbReference>
<comment type="caution">
    <text evidence="3">The sequence shown here is derived from an EMBL/GenBank/DDBJ whole genome shotgun (WGS) entry which is preliminary data.</text>
</comment>
<dbReference type="InterPro" id="IPR003497">
    <property type="entry name" value="BRO_N_domain"/>
</dbReference>
<dbReference type="AlphaFoldDB" id="A0A6I1G7Q7"/>
<evidence type="ECO:0000313" key="4">
    <source>
        <dbReference type="Proteomes" id="UP000468413"/>
    </source>
</evidence>
<feature type="domain" description="Bro-N" evidence="2">
    <location>
        <begin position="22"/>
        <end position="106"/>
    </location>
</feature>
<dbReference type="Pfam" id="PF02498">
    <property type="entry name" value="Bro-N"/>
    <property type="match status" value="1"/>
</dbReference>
<accession>A0A6I1G7Q7</accession>